<dbReference type="KEGG" id="ccn:H924_01560"/>
<organism evidence="3 4">
    <name type="scientific">Corynebacterium callunae DSM 20147</name>
    <dbReference type="NCBI Taxonomy" id="1121353"/>
    <lineage>
        <taxon>Bacteria</taxon>
        <taxon>Bacillati</taxon>
        <taxon>Actinomycetota</taxon>
        <taxon>Actinomycetes</taxon>
        <taxon>Mycobacteriales</taxon>
        <taxon>Corynebacteriaceae</taxon>
        <taxon>Corynebacterium</taxon>
    </lineage>
</organism>
<dbReference type="CDD" id="cd03360">
    <property type="entry name" value="LbH_AT_putative"/>
    <property type="match status" value="1"/>
</dbReference>
<feature type="site" description="Increases basicity of active site His" evidence="1">
    <location>
        <position position="152"/>
    </location>
</feature>
<dbReference type="InterPro" id="IPR041561">
    <property type="entry name" value="PglD_N"/>
</dbReference>
<dbReference type="GO" id="GO:0016740">
    <property type="term" value="F:transferase activity"/>
    <property type="evidence" value="ECO:0007669"/>
    <property type="project" value="UniProtKB-KW"/>
</dbReference>
<dbReference type="HOGENOM" id="CLU_081811_1_1_11"/>
<gene>
    <name evidence="3" type="ORF">H924_01560</name>
</gene>
<proteinExistence type="predicted"/>
<evidence type="ECO:0000256" key="1">
    <source>
        <dbReference type="PIRSR" id="PIRSR620019-1"/>
    </source>
</evidence>
<dbReference type="Gene3D" id="3.40.50.20">
    <property type="match status" value="1"/>
</dbReference>
<dbReference type="InterPro" id="IPR020019">
    <property type="entry name" value="AcTrfase_PglD-like"/>
</dbReference>
<keyword evidence="3" id="KW-0808">Transferase</keyword>
<dbReference type="STRING" id="1121353.H924_01560"/>
<feature type="active site" description="Proton acceptor" evidence="1">
    <location>
        <position position="151"/>
    </location>
</feature>
<dbReference type="Gene3D" id="2.160.10.10">
    <property type="entry name" value="Hexapeptide repeat proteins"/>
    <property type="match status" value="1"/>
</dbReference>
<evidence type="ECO:0000259" key="2">
    <source>
        <dbReference type="Pfam" id="PF17836"/>
    </source>
</evidence>
<dbReference type="EMBL" id="CP004354">
    <property type="protein sequence ID" value="AGG65766.1"/>
    <property type="molecule type" value="Genomic_DNA"/>
</dbReference>
<dbReference type="InterPro" id="IPR050179">
    <property type="entry name" value="Trans_hexapeptide_repeat"/>
</dbReference>
<dbReference type="NCBIfam" id="TIGR03570">
    <property type="entry name" value="NeuD_NnaD"/>
    <property type="match status" value="1"/>
</dbReference>
<accession>M1TN54</accession>
<protein>
    <submittedName>
        <fullName evidence="3">Acetyl transferase</fullName>
    </submittedName>
</protein>
<feature type="domain" description="PglD N-terminal" evidence="2">
    <location>
        <begin position="10"/>
        <end position="95"/>
    </location>
</feature>
<dbReference type="RefSeq" id="WP_015650220.1">
    <property type="nucleotide sequence ID" value="NC_020506.1"/>
</dbReference>
<keyword evidence="4" id="KW-1185">Reference proteome</keyword>
<dbReference type="PANTHER" id="PTHR43300">
    <property type="entry name" value="ACETYLTRANSFERASE"/>
    <property type="match status" value="1"/>
</dbReference>
<dbReference type="Pfam" id="PF17836">
    <property type="entry name" value="PglD_N"/>
    <property type="match status" value="1"/>
</dbReference>
<dbReference type="OrthoDB" id="708224at2"/>
<name>M1TN54_9CORY</name>
<dbReference type="SUPFAM" id="SSF51161">
    <property type="entry name" value="Trimeric LpxA-like enzymes"/>
    <property type="match status" value="1"/>
</dbReference>
<reference evidence="3 4" key="1">
    <citation type="submission" date="2013-02" db="EMBL/GenBank/DDBJ databases">
        <title>The complete genome sequence of Corynebacterium callunae DSM 20147.</title>
        <authorList>
            <person name="Ruckert C."/>
            <person name="Albersmeier A."/>
            <person name="Kalinowski J."/>
        </authorList>
    </citation>
    <scope>NUCLEOTIDE SEQUENCE [LARGE SCALE GENOMIC DNA]</scope>
    <source>
        <strain evidence="3 4">DSM 20147</strain>
    </source>
</reference>
<sequence length="219" mass="23282">MGLVGNDLKNIFVIGASGFGRESSDVLFAMKESGERIEVLGVVEDFPSQINLQRLDSREIAYWGKIDEFFNDSSSESMFVLGIDNPKIRSSIAIRLESMGYKPFNVIHPTATIGSEISTGAGIVTCAGAVTSTNVQLGNHVYVNPIVTVGHDSILEDFVSVNPNAVISGEVLVKSVPLIRANATILQGLTVGSEVIVGACACVTKNVSEKKIVKGIPAR</sequence>
<evidence type="ECO:0000313" key="3">
    <source>
        <dbReference type="EMBL" id="AGG65766.1"/>
    </source>
</evidence>
<dbReference type="AlphaFoldDB" id="M1TN54"/>
<dbReference type="Proteomes" id="UP000011760">
    <property type="component" value="Chromosome"/>
</dbReference>
<dbReference type="InterPro" id="IPR011004">
    <property type="entry name" value="Trimer_LpxA-like_sf"/>
</dbReference>
<dbReference type="eggNOG" id="COG0110">
    <property type="taxonomic scope" value="Bacteria"/>
</dbReference>
<evidence type="ECO:0000313" key="4">
    <source>
        <dbReference type="Proteomes" id="UP000011760"/>
    </source>
</evidence>